<feature type="region of interest" description="Disordered" evidence="7">
    <location>
        <begin position="148"/>
        <end position="184"/>
    </location>
</feature>
<evidence type="ECO:0000256" key="4">
    <source>
        <dbReference type="ARBA" id="ARBA00038880"/>
    </source>
</evidence>
<dbReference type="SUPFAM" id="SSF51230">
    <property type="entry name" value="Single hybrid motif"/>
    <property type="match status" value="2"/>
</dbReference>
<evidence type="ECO:0000256" key="2">
    <source>
        <dbReference type="ARBA" id="ARBA00022679"/>
    </source>
</evidence>
<keyword evidence="3" id="KW-0012">Acyltransferase</keyword>
<dbReference type="GO" id="GO:0031405">
    <property type="term" value="F:lipoic acid binding"/>
    <property type="evidence" value="ECO:0007669"/>
    <property type="project" value="TreeGrafter"/>
</dbReference>
<dbReference type="Pfam" id="PF00364">
    <property type="entry name" value="Biotin_lipoyl"/>
    <property type="match status" value="2"/>
</dbReference>
<dbReference type="Gene3D" id="2.40.50.100">
    <property type="match status" value="2"/>
</dbReference>
<reference evidence="9" key="1">
    <citation type="submission" date="2021-01" db="EMBL/GenBank/DDBJ databases">
        <authorList>
            <person name="Corre E."/>
            <person name="Pelletier E."/>
            <person name="Niang G."/>
            <person name="Scheremetjew M."/>
            <person name="Finn R."/>
            <person name="Kale V."/>
            <person name="Holt S."/>
            <person name="Cochrane G."/>
            <person name="Meng A."/>
            <person name="Brown T."/>
            <person name="Cohen L."/>
        </authorList>
    </citation>
    <scope>NUCLEOTIDE SEQUENCE</scope>
    <source>
        <strain evidence="9">GSBS06</strain>
    </source>
</reference>
<evidence type="ECO:0000259" key="8">
    <source>
        <dbReference type="PROSITE" id="PS50968"/>
    </source>
</evidence>
<feature type="compositionally biased region" description="Low complexity" evidence="7">
    <location>
        <begin position="265"/>
        <end position="288"/>
    </location>
</feature>
<dbReference type="PROSITE" id="PS50968">
    <property type="entry name" value="BIOTINYL_LIPOYL"/>
    <property type="match status" value="2"/>
</dbReference>
<dbReference type="GO" id="GO:0005737">
    <property type="term" value="C:cytoplasm"/>
    <property type="evidence" value="ECO:0007669"/>
    <property type="project" value="TreeGrafter"/>
</dbReference>
<dbReference type="CDD" id="cd06849">
    <property type="entry name" value="lipoyl_domain"/>
    <property type="match status" value="2"/>
</dbReference>
<proteinExistence type="predicted"/>
<dbReference type="InterPro" id="IPR050743">
    <property type="entry name" value="2-oxoacid_DH_E2_comp"/>
</dbReference>
<gene>
    <name evidence="9" type="ORF">ASTO00021_LOCUS5205</name>
</gene>
<feature type="domain" description="Lipoyl-binding" evidence="8">
    <location>
        <begin position="182"/>
        <end position="258"/>
    </location>
</feature>
<dbReference type="PANTHER" id="PTHR43178">
    <property type="entry name" value="DIHYDROLIPOAMIDE ACETYLTRANSFERASE COMPONENT OF PYRUVATE DEHYDROGENASE COMPLEX"/>
    <property type="match status" value="1"/>
</dbReference>
<dbReference type="InterPro" id="IPR000089">
    <property type="entry name" value="Biotin_lipoyl"/>
</dbReference>
<name>A0A7S3PGA6_9STRA</name>
<feature type="compositionally biased region" description="Low complexity" evidence="7">
    <location>
        <begin position="149"/>
        <end position="172"/>
    </location>
</feature>
<dbReference type="EMBL" id="HBIN01007114">
    <property type="protein sequence ID" value="CAE0434909.1"/>
    <property type="molecule type" value="Transcribed_RNA"/>
</dbReference>
<evidence type="ECO:0000256" key="5">
    <source>
        <dbReference type="ARBA" id="ARBA00039275"/>
    </source>
</evidence>
<dbReference type="GO" id="GO:0043754">
    <property type="term" value="F:dihydrolipoamide branched chain acyltransferase activity"/>
    <property type="evidence" value="ECO:0007669"/>
    <property type="project" value="UniProtKB-EC"/>
</dbReference>
<accession>A0A7S3PGA6</accession>
<dbReference type="GO" id="GO:0016407">
    <property type="term" value="F:acetyltransferase activity"/>
    <property type="evidence" value="ECO:0007669"/>
    <property type="project" value="TreeGrafter"/>
</dbReference>
<organism evidence="9">
    <name type="scientific">Aplanochytrium stocchinoi</name>
    <dbReference type="NCBI Taxonomy" id="215587"/>
    <lineage>
        <taxon>Eukaryota</taxon>
        <taxon>Sar</taxon>
        <taxon>Stramenopiles</taxon>
        <taxon>Bigyra</taxon>
        <taxon>Labyrinthulomycetes</taxon>
        <taxon>Thraustochytrida</taxon>
        <taxon>Thraustochytriidae</taxon>
        <taxon>Aplanochytrium</taxon>
    </lineage>
</organism>
<comment type="cofactor">
    <cofactor evidence="1">
        <name>(R)-lipoate</name>
        <dbReference type="ChEBI" id="CHEBI:83088"/>
    </cofactor>
</comment>
<evidence type="ECO:0000256" key="1">
    <source>
        <dbReference type="ARBA" id="ARBA00001938"/>
    </source>
</evidence>
<evidence type="ECO:0000256" key="6">
    <source>
        <dbReference type="ARBA" id="ARBA00042008"/>
    </source>
</evidence>
<dbReference type="PANTHER" id="PTHR43178:SF5">
    <property type="entry name" value="LIPOAMIDE ACYLTRANSFERASE COMPONENT OF BRANCHED-CHAIN ALPHA-KETO ACID DEHYDROGENASE COMPLEX, MITOCHONDRIAL"/>
    <property type="match status" value="1"/>
</dbReference>
<dbReference type="EC" id="2.3.1.168" evidence="4"/>
<feature type="domain" description="Lipoyl-binding" evidence="8">
    <location>
        <begin position="72"/>
        <end position="148"/>
    </location>
</feature>
<keyword evidence="2" id="KW-0808">Transferase</keyword>
<protein>
    <recommendedName>
        <fullName evidence="5">Lipoamide acyltransferase component of branched-chain alpha-keto acid dehydrogenase complex, mitochondrial</fullName>
        <ecNumber evidence="4">2.3.1.168</ecNumber>
    </recommendedName>
    <alternativeName>
        <fullName evidence="6">Branched-chain alpha-keto acid dehydrogenase complex component E2</fullName>
    </alternativeName>
</protein>
<feature type="region of interest" description="Disordered" evidence="7">
    <location>
        <begin position="263"/>
        <end position="294"/>
    </location>
</feature>
<evidence type="ECO:0000256" key="7">
    <source>
        <dbReference type="SAM" id="MobiDB-lite"/>
    </source>
</evidence>
<sequence>MFLSSCGRRVTLSVTSSGKVTAGSGCRAFRIYRSGIRNTSRRRDIIRTGTQYKQYNVVFRNAFHGCSPVRETFTQNLPDLGDSISSGFINEWLVSVGDYVEENQVIAVVDTDKVSVEIHSPVSGVLTKQYVTEVGGEVQVKAPLADFDTSASPSTSASTTAIAASSTSTSATNEPGSGSGEIYTHNLPDLGDSISSGYINEWVVDIGDYVEENQVLAVIDTDKVSVEINSPVSGTVVKKYKTEQGDKVNVKEPLVDIELGAASATQKQQHSPPTQQQPLQQPQQQTNPHGGRVPLIKFRHGYRAAAAAGTYASATTSSTPTTKEGQTQVLDFMDVPPLYGRLPPMTEEEMETVLLGGAK</sequence>
<dbReference type="AlphaFoldDB" id="A0A7S3PGA6"/>
<evidence type="ECO:0000313" key="9">
    <source>
        <dbReference type="EMBL" id="CAE0434909.1"/>
    </source>
</evidence>
<evidence type="ECO:0000256" key="3">
    <source>
        <dbReference type="ARBA" id="ARBA00023315"/>
    </source>
</evidence>
<dbReference type="InterPro" id="IPR011053">
    <property type="entry name" value="Single_hybrid_motif"/>
</dbReference>